<dbReference type="Pfam" id="PF02616">
    <property type="entry name" value="SMC_ScpA"/>
    <property type="match status" value="1"/>
</dbReference>
<dbReference type="OrthoDB" id="9793741at2"/>
<accession>A0A364P0U0</accession>
<evidence type="ECO:0000256" key="1">
    <source>
        <dbReference type="ARBA" id="ARBA00044777"/>
    </source>
</evidence>
<name>A0A364P0U0_9PROT</name>
<evidence type="ECO:0000313" key="2">
    <source>
        <dbReference type="EMBL" id="RAU22735.1"/>
    </source>
</evidence>
<protein>
    <recommendedName>
        <fullName evidence="1">Segregation and condensation protein A</fullName>
    </recommendedName>
</protein>
<dbReference type="EMBL" id="PGTO01000004">
    <property type="protein sequence ID" value="RAU22735.1"/>
    <property type="molecule type" value="Genomic_DNA"/>
</dbReference>
<dbReference type="Gene3D" id="6.10.250.2410">
    <property type="match status" value="1"/>
</dbReference>
<organism evidence="2 3">
    <name type="scientific">Paramagnetospirillum kuznetsovii</name>
    <dbReference type="NCBI Taxonomy" id="2053833"/>
    <lineage>
        <taxon>Bacteria</taxon>
        <taxon>Pseudomonadati</taxon>
        <taxon>Pseudomonadota</taxon>
        <taxon>Alphaproteobacteria</taxon>
        <taxon>Rhodospirillales</taxon>
        <taxon>Magnetospirillaceae</taxon>
        <taxon>Paramagnetospirillum</taxon>
    </lineage>
</organism>
<dbReference type="AlphaFoldDB" id="A0A364P0U0"/>
<sequence length="269" mass="29754">MDAFEADSERAGRPMGERLLLDLDGWEGPLDVLLQLARDQKVDLAQISILKLADQYIDFIERLGGTQLDLAAEYLVMAAWLAYLKSRLLLPDPEPVAEEELSPAEMAAALAYRLRRLQAMRDAGEALFRRPLRGRDVFARGAPEDMEVVSRSIFDLDLYELLKTYADHVVRHSVQTLTVEAPDLWTVEDALARLESMLGLGRLPDWSVLMAFLPPVGGDPLKIKSAMASTFVAALELTKQGRLSLRQDGAAYSPIYVKAGLGSRGLGDD</sequence>
<keyword evidence="3" id="KW-1185">Reference proteome</keyword>
<dbReference type="Proteomes" id="UP000251075">
    <property type="component" value="Unassembled WGS sequence"/>
</dbReference>
<dbReference type="PANTHER" id="PTHR33969:SF2">
    <property type="entry name" value="SEGREGATION AND CONDENSATION PROTEIN A"/>
    <property type="match status" value="1"/>
</dbReference>
<dbReference type="PANTHER" id="PTHR33969">
    <property type="entry name" value="SEGREGATION AND CONDENSATION PROTEIN A"/>
    <property type="match status" value="1"/>
</dbReference>
<proteinExistence type="predicted"/>
<dbReference type="InterPro" id="IPR003768">
    <property type="entry name" value="ScpA"/>
</dbReference>
<reference evidence="2 3" key="1">
    <citation type="submission" date="2017-11" db="EMBL/GenBank/DDBJ databases">
        <title>Draft genome sequence of magnetotactic bacterium Magnetospirillum kuznetsovii LBB-42.</title>
        <authorList>
            <person name="Grouzdev D.S."/>
            <person name="Rysina M.S."/>
            <person name="Baslerov R.V."/>
            <person name="Koziaeva V."/>
        </authorList>
    </citation>
    <scope>NUCLEOTIDE SEQUENCE [LARGE SCALE GENOMIC DNA]</scope>
    <source>
        <strain evidence="2 3">LBB-42</strain>
    </source>
</reference>
<gene>
    <name evidence="2" type="ORF">CU669_08170</name>
</gene>
<evidence type="ECO:0000313" key="3">
    <source>
        <dbReference type="Proteomes" id="UP000251075"/>
    </source>
</evidence>
<comment type="caution">
    <text evidence="2">The sequence shown here is derived from an EMBL/GenBank/DDBJ whole genome shotgun (WGS) entry which is preliminary data.</text>
</comment>